<comment type="caution">
    <text evidence="1">The sequence shown here is derived from an EMBL/GenBank/DDBJ whole genome shotgun (WGS) entry which is preliminary data.</text>
</comment>
<accession>A0ABQ1YZG1</accession>
<gene>
    <name evidence="1" type="ORF">GCM10008014_05990</name>
</gene>
<proteinExistence type="predicted"/>
<evidence type="ECO:0000313" key="2">
    <source>
        <dbReference type="Proteomes" id="UP000652153"/>
    </source>
</evidence>
<keyword evidence="2" id="KW-1185">Reference proteome</keyword>
<evidence type="ECO:0000313" key="1">
    <source>
        <dbReference type="EMBL" id="GGH44547.1"/>
    </source>
</evidence>
<dbReference type="Proteomes" id="UP000652153">
    <property type="component" value="Unassembled WGS sequence"/>
</dbReference>
<reference evidence="2" key="1">
    <citation type="journal article" date="2019" name="Int. J. Syst. Evol. Microbiol.">
        <title>The Global Catalogue of Microorganisms (GCM) 10K type strain sequencing project: providing services to taxonomists for standard genome sequencing and annotation.</title>
        <authorList>
            <consortium name="The Broad Institute Genomics Platform"/>
            <consortium name="The Broad Institute Genome Sequencing Center for Infectious Disease"/>
            <person name="Wu L."/>
            <person name="Ma J."/>
        </authorList>
    </citation>
    <scope>NUCLEOTIDE SEQUENCE [LARGE SCALE GENOMIC DNA]</scope>
    <source>
        <strain evidence="2">CGMCC 1.12770</strain>
    </source>
</reference>
<sequence>MCFRNHECSPSSGAIFIGSTEKEVCYNDIFATDDIGHILNIYIESRFNTSEHRKREPTLPF</sequence>
<organism evidence="1 2">
    <name type="scientific">Paenibacillus silvae</name>
    <dbReference type="NCBI Taxonomy" id="1325358"/>
    <lineage>
        <taxon>Bacteria</taxon>
        <taxon>Bacillati</taxon>
        <taxon>Bacillota</taxon>
        <taxon>Bacilli</taxon>
        <taxon>Bacillales</taxon>
        <taxon>Paenibacillaceae</taxon>
        <taxon>Paenibacillus</taxon>
    </lineage>
</organism>
<name>A0ABQ1YZG1_9BACL</name>
<dbReference type="EMBL" id="BMFU01000001">
    <property type="protein sequence ID" value="GGH44547.1"/>
    <property type="molecule type" value="Genomic_DNA"/>
</dbReference>
<protein>
    <submittedName>
        <fullName evidence="1">Uncharacterized protein</fullName>
    </submittedName>
</protein>